<comment type="cofactor">
    <cofactor evidence="1">
        <name>Mg(2+)</name>
        <dbReference type="ChEBI" id="CHEBI:18420"/>
    </cofactor>
</comment>
<dbReference type="CDD" id="cd18809">
    <property type="entry name" value="SF1_C_RecD"/>
    <property type="match status" value="1"/>
</dbReference>
<keyword evidence="6" id="KW-1185">Reference proteome</keyword>
<dbReference type="Pfam" id="PF21530">
    <property type="entry name" value="Pif1_2B_dom"/>
    <property type="match status" value="1"/>
</dbReference>
<sequence length="1029" mass="117667">MARRFGPPTWFITMTTNPEWPEIKQELGPGQVWADRPDVVVRVFQDRKRHLMSDLVNKQLFGKVKAWFLSDEFQKSSLPHVHILLFMEEEDKPKSAEDVDRIITAEIPDRNHPVYDLVVKQMMHHACDKWRRAKPPACKPDGKKCRFRFPQQFAEQTDIDKRYVQYRRKQDGKTVKCKTTGQPLDNRNCVPRNDYLCIRCNTHVCCCYIKTTVEAFKDLCIYMNKNPDRTYVSLTDKNRNNATTKFYEWDETEHYRECRYINAAEAVYIIKSHDLGQSSHSVMVLPFHLEGEQNVFFVEGEEEDAVSKDNASQLVKWFELNKNAELAELNNEPLNNDPRNVLYVDMPAHYVWNKKNKMWTPRLKDPALGRLGIIVPNQNNLELFYLRMLLMNIPGATSFQDLKTVQGIEQDSYFDACKLHGLAKDNLLPNQIISELATIMTPSCLRYNFAMVLKWCLPERPDLLWEQFKDALSDDLQPRGEYPSEVHHNIALAMIKNILQSLDIDFNATGLPEVKEDLCAEYKPPDNDFSCSSKDLTTAEGHLKPQQRYLYHKIVNKILGYSTGANNMLLVLGAGGVGKTFLYDTIIMYCKVNNINFSACAYTGIAATLLHCGQTAHKLFGIPIKEDDAAIFLSTIKCESEQAQKLISTQVIIWDEISLVNRWQIELVDKYLRLLCKIDAPFANKIVILSGDFRQILPVVRHGYRQKTVEASIINTILWHQIEIVEMNENIRAENNPEFARWLLSVGDGSANHKGTSRLDFPKSMLKTTLPSLIDSTFPDGPGNSTGSEVILTPLNRDMREINEFVAEQLPGVARTYLSCNEFEPDGTWDDNKIPITSDVLGTTDAANLPPHRLKLKEGAIVMLLCNLDISKGLCNGARFRVLKCMDYTIKCERLGGPDDLRNEPVYLFKVIISKDDTGLPGVIKRQQFPIRLAYCVTVNKSQGSTNNRVGILLPSPCFSHGQLYVALSRAKQQKNVHILVRRGSEQGYTEKRGEKHNVAFTRNEVYQEVLRSVSKHDNYLRLSNALLK</sequence>
<accession>A0AAE1LVN6</accession>
<dbReference type="EMBL" id="JAHWGI010001443">
    <property type="protein sequence ID" value="KAK3933230.1"/>
    <property type="molecule type" value="Genomic_DNA"/>
</dbReference>
<reference evidence="5" key="1">
    <citation type="submission" date="2021-07" db="EMBL/GenBank/DDBJ databases">
        <authorList>
            <person name="Catto M.A."/>
            <person name="Jacobson A."/>
            <person name="Kennedy G."/>
            <person name="Labadie P."/>
            <person name="Hunt B.G."/>
            <person name="Srinivasan R."/>
        </authorList>
    </citation>
    <scope>NUCLEOTIDE SEQUENCE</scope>
    <source>
        <strain evidence="5">PL_HMW_Pooled</strain>
        <tissue evidence="5">Head</tissue>
    </source>
</reference>
<keyword evidence="1" id="KW-0233">DNA recombination</keyword>
<proteinExistence type="inferred from homology"/>
<keyword evidence="1" id="KW-0227">DNA damage</keyword>
<evidence type="ECO:0000313" key="6">
    <source>
        <dbReference type="Proteomes" id="UP001219518"/>
    </source>
</evidence>
<dbReference type="EC" id="5.6.2.3" evidence="1"/>
<dbReference type="SUPFAM" id="SSF52540">
    <property type="entry name" value="P-loop containing nucleoside triphosphate hydrolases"/>
    <property type="match status" value="2"/>
</dbReference>
<evidence type="ECO:0000259" key="2">
    <source>
        <dbReference type="Pfam" id="PF05970"/>
    </source>
</evidence>
<dbReference type="InterPro" id="IPR027417">
    <property type="entry name" value="P-loop_NTPase"/>
</dbReference>
<evidence type="ECO:0000256" key="1">
    <source>
        <dbReference type="RuleBase" id="RU363044"/>
    </source>
</evidence>
<keyword evidence="1" id="KW-0547">Nucleotide-binding</keyword>
<dbReference type="InterPro" id="IPR049163">
    <property type="entry name" value="Pif1-like_2B_dom"/>
</dbReference>
<gene>
    <name evidence="5" type="ORF">KUF71_017491</name>
</gene>
<dbReference type="GO" id="GO:0000723">
    <property type="term" value="P:telomere maintenance"/>
    <property type="evidence" value="ECO:0007669"/>
    <property type="project" value="InterPro"/>
</dbReference>
<keyword evidence="1" id="KW-0234">DNA repair</keyword>
<dbReference type="PANTHER" id="PTHR10492:SF57">
    <property type="entry name" value="ATP-DEPENDENT DNA HELICASE"/>
    <property type="match status" value="1"/>
</dbReference>
<dbReference type="Gene3D" id="3.40.50.300">
    <property type="entry name" value="P-loop containing nucleotide triphosphate hydrolases"/>
    <property type="match status" value="2"/>
</dbReference>
<dbReference type="Pfam" id="PF14214">
    <property type="entry name" value="Helitron_like_N"/>
    <property type="match status" value="1"/>
</dbReference>
<feature type="domain" description="Helitron helicase-like" evidence="3">
    <location>
        <begin position="1"/>
        <end position="85"/>
    </location>
</feature>
<reference evidence="5" key="2">
    <citation type="journal article" date="2023" name="BMC Genomics">
        <title>Pest status, molecular evolution, and epigenetic factors derived from the genome assembly of Frankliniella fusca, a thysanopteran phytovirus vector.</title>
        <authorList>
            <person name="Catto M.A."/>
            <person name="Labadie P.E."/>
            <person name="Jacobson A.L."/>
            <person name="Kennedy G.G."/>
            <person name="Srinivasan R."/>
            <person name="Hunt B.G."/>
        </authorList>
    </citation>
    <scope>NUCLEOTIDE SEQUENCE</scope>
    <source>
        <strain evidence="5">PL_HMW_Pooled</strain>
    </source>
</reference>
<name>A0AAE1LVN6_9NEOP</name>
<feature type="domain" description="DNA helicase Pif1-like DEAD-box helicase" evidence="2">
    <location>
        <begin position="543"/>
        <end position="754"/>
    </location>
</feature>
<dbReference type="GO" id="GO:0043139">
    <property type="term" value="F:5'-3' DNA helicase activity"/>
    <property type="evidence" value="ECO:0007669"/>
    <property type="project" value="UniProtKB-EC"/>
</dbReference>
<dbReference type="GO" id="GO:0005524">
    <property type="term" value="F:ATP binding"/>
    <property type="evidence" value="ECO:0007669"/>
    <property type="project" value="UniProtKB-KW"/>
</dbReference>
<dbReference type="Pfam" id="PF05970">
    <property type="entry name" value="PIF1"/>
    <property type="match status" value="1"/>
</dbReference>
<organism evidence="5 6">
    <name type="scientific">Frankliniella fusca</name>
    <dbReference type="NCBI Taxonomy" id="407009"/>
    <lineage>
        <taxon>Eukaryota</taxon>
        <taxon>Metazoa</taxon>
        <taxon>Ecdysozoa</taxon>
        <taxon>Arthropoda</taxon>
        <taxon>Hexapoda</taxon>
        <taxon>Insecta</taxon>
        <taxon>Pterygota</taxon>
        <taxon>Neoptera</taxon>
        <taxon>Paraneoptera</taxon>
        <taxon>Thysanoptera</taxon>
        <taxon>Terebrantia</taxon>
        <taxon>Thripoidea</taxon>
        <taxon>Thripidae</taxon>
        <taxon>Frankliniella</taxon>
    </lineage>
</organism>
<comment type="catalytic activity">
    <reaction evidence="1">
        <text>ATP + H2O = ADP + phosphate + H(+)</text>
        <dbReference type="Rhea" id="RHEA:13065"/>
        <dbReference type="ChEBI" id="CHEBI:15377"/>
        <dbReference type="ChEBI" id="CHEBI:15378"/>
        <dbReference type="ChEBI" id="CHEBI:30616"/>
        <dbReference type="ChEBI" id="CHEBI:43474"/>
        <dbReference type="ChEBI" id="CHEBI:456216"/>
        <dbReference type="EC" id="5.6.2.3"/>
    </reaction>
</comment>
<comment type="caution">
    <text evidence="5">The sequence shown here is derived from an EMBL/GenBank/DDBJ whole genome shotgun (WGS) entry which is preliminary data.</text>
</comment>
<feature type="domain" description="DNA helicase Pif1-like 2B" evidence="4">
    <location>
        <begin position="843"/>
        <end position="882"/>
    </location>
</feature>
<keyword evidence="1 5" id="KW-0347">Helicase</keyword>
<dbReference type="GO" id="GO:0006310">
    <property type="term" value="P:DNA recombination"/>
    <property type="evidence" value="ECO:0007669"/>
    <property type="project" value="UniProtKB-KW"/>
</dbReference>
<dbReference type="GO" id="GO:0006281">
    <property type="term" value="P:DNA repair"/>
    <property type="evidence" value="ECO:0007669"/>
    <property type="project" value="UniProtKB-KW"/>
</dbReference>
<keyword evidence="1" id="KW-0067">ATP-binding</keyword>
<dbReference type="GO" id="GO:0016787">
    <property type="term" value="F:hydrolase activity"/>
    <property type="evidence" value="ECO:0007669"/>
    <property type="project" value="UniProtKB-KW"/>
</dbReference>
<dbReference type="Proteomes" id="UP001219518">
    <property type="component" value="Unassembled WGS sequence"/>
</dbReference>
<comment type="similarity">
    <text evidence="1">Belongs to the helicase family.</text>
</comment>
<evidence type="ECO:0000313" key="5">
    <source>
        <dbReference type="EMBL" id="KAK3933230.1"/>
    </source>
</evidence>
<dbReference type="AlphaFoldDB" id="A0AAE1LVN6"/>
<dbReference type="InterPro" id="IPR025476">
    <property type="entry name" value="Helitron_helicase-like"/>
</dbReference>
<dbReference type="PANTHER" id="PTHR10492">
    <property type="match status" value="1"/>
</dbReference>
<protein>
    <recommendedName>
        <fullName evidence="1">ATP-dependent DNA helicase</fullName>
        <ecNumber evidence="1">5.6.2.3</ecNumber>
    </recommendedName>
</protein>
<evidence type="ECO:0000259" key="4">
    <source>
        <dbReference type="Pfam" id="PF21530"/>
    </source>
</evidence>
<dbReference type="InterPro" id="IPR010285">
    <property type="entry name" value="DNA_helicase_pif1-like_DEAD"/>
</dbReference>
<keyword evidence="1" id="KW-0378">Hydrolase</keyword>
<evidence type="ECO:0000259" key="3">
    <source>
        <dbReference type="Pfam" id="PF14214"/>
    </source>
</evidence>